<evidence type="ECO:0000313" key="6">
    <source>
        <dbReference type="EMBL" id="PKU24728.1"/>
    </source>
</evidence>
<comment type="caution">
    <text evidence="6">The sequence shown here is derived from an EMBL/GenBank/DDBJ whole genome shotgun (WGS) entry which is preliminary data.</text>
</comment>
<dbReference type="EMBL" id="PIUM01000009">
    <property type="protein sequence ID" value="PKU24728.1"/>
    <property type="molecule type" value="Genomic_DNA"/>
</dbReference>
<protein>
    <submittedName>
        <fullName evidence="6">Shikimate dehydrogenase</fullName>
    </submittedName>
</protein>
<dbReference type="PANTHER" id="PTHR21089:SF1">
    <property type="entry name" value="BIFUNCTIONAL 3-DEHYDROQUINATE DEHYDRATASE_SHIKIMATE DEHYDROGENASE, CHLOROPLASTIC"/>
    <property type="match status" value="1"/>
</dbReference>
<dbReference type="Gene3D" id="3.40.50.10860">
    <property type="entry name" value="Leucine Dehydrogenase, chain A, domain 1"/>
    <property type="match status" value="1"/>
</dbReference>
<evidence type="ECO:0000313" key="7">
    <source>
        <dbReference type="Proteomes" id="UP000233293"/>
    </source>
</evidence>
<dbReference type="GO" id="GO:0004764">
    <property type="term" value="F:shikimate 3-dehydrogenase (NADP+) activity"/>
    <property type="evidence" value="ECO:0007669"/>
    <property type="project" value="InterPro"/>
</dbReference>
<comment type="pathway">
    <text evidence="1">Metabolic intermediate biosynthesis; chorismate biosynthesis; chorismate from D-erythrose 4-phosphate and phosphoenolpyruvate: step 4/7.</text>
</comment>
<dbReference type="InterPro" id="IPR036291">
    <property type="entry name" value="NAD(P)-bd_dom_sf"/>
</dbReference>
<reference evidence="7" key="1">
    <citation type="submission" date="2017-12" db="EMBL/GenBank/DDBJ databases">
        <title>Draft genome sequence of Telmatospirillum siberiense 26-4b1T, an acidotolerant peatland alphaproteobacterium potentially involved in sulfur cycling.</title>
        <authorList>
            <person name="Hausmann B."/>
            <person name="Pjevac P."/>
            <person name="Schreck K."/>
            <person name="Herbold C.W."/>
            <person name="Daims H."/>
            <person name="Wagner M."/>
            <person name="Pester M."/>
            <person name="Loy A."/>
        </authorList>
    </citation>
    <scope>NUCLEOTIDE SEQUENCE [LARGE SCALE GENOMIC DNA]</scope>
    <source>
        <strain evidence="7">26-4b1</strain>
    </source>
</reference>
<organism evidence="6 7">
    <name type="scientific">Telmatospirillum siberiense</name>
    <dbReference type="NCBI Taxonomy" id="382514"/>
    <lineage>
        <taxon>Bacteria</taxon>
        <taxon>Pseudomonadati</taxon>
        <taxon>Pseudomonadota</taxon>
        <taxon>Alphaproteobacteria</taxon>
        <taxon>Rhodospirillales</taxon>
        <taxon>Rhodospirillaceae</taxon>
        <taxon>Telmatospirillum</taxon>
    </lineage>
</organism>
<dbReference type="SUPFAM" id="SSF51735">
    <property type="entry name" value="NAD(P)-binding Rossmann-fold domains"/>
    <property type="match status" value="1"/>
</dbReference>
<dbReference type="GO" id="GO:0009423">
    <property type="term" value="P:chorismate biosynthetic process"/>
    <property type="evidence" value="ECO:0007669"/>
    <property type="project" value="TreeGrafter"/>
</dbReference>
<dbReference type="Proteomes" id="UP000233293">
    <property type="component" value="Unassembled WGS sequence"/>
</dbReference>
<dbReference type="CDD" id="cd01065">
    <property type="entry name" value="NAD_bind_Shikimate_DH"/>
    <property type="match status" value="1"/>
</dbReference>
<proteinExistence type="predicted"/>
<dbReference type="SUPFAM" id="SSF53223">
    <property type="entry name" value="Aminoacid dehydrogenase-like, N-terminal domain"/>
    <property type="match status" value="1"/>
</dbReference>
<accession>A0A2N3PWH8</accession>
<dbReference type="GO" id="GO:0005829">
    <property type="term" value="C:cytosol"/>
    <property type="evidence" value="ECO:0007669"/>
    <property type="project" value="TreeGrafter"/>
</dbReference>
<keyword evidence="7" id="KW-1185">Reference proteome</keyword>
<dbReference type="Pfam" id="PF18317">
    <property type="entry name" value="SDH_C"/>
    <property type="match status" value="1"/>
</dbReference>
<keyword evidence="2" id="KW-0560">Oxidoreductase</keyword>
<sequence length="310" mass="33352">MSSTKTVAPAAAGTFLKHTVTGIDDLQPSCLIGLIGDGIQQSRSPGMHMREGVLQGMRYVYNLVDTDKLKLGQKDLPDLLTAAERMGYNGLNITYPFKQTVIPYLDELSTNAKALGAVNTVVLKDGKRYGHNTDWCGFADGFKRALPDVSKRRAVQIGAGGAGAAVAHAALTLGIEELAIYDIAPEKALHEVTSLCARFGAGRARLVTKDDLEAAVAKTDGLIHCTPTGMAKMPGMAVPASWLRPEMWVAEVVYFPLVTELVKKAKEIGCRVADGGGMAVYQAVEAFRLFTGITPNADRMRAHFAEWDKN</sequence>
<keyword evidence="3" id="KW-0028">Amino-acid biosynthesis</keyword>
<dbReference type="NCBIfam" id="NF009201">
    <property type="entry name" value="PRK12549.1"/>
    <property type="match status" value="1"/>
</dbReference>
<dbReference type="InterPro" id="IPR013708">
    <property type="entry name" value="Shikimate_DH-bd_N"/>
</dbReference>
<dbReference type="InterPro" id="IPR046346">
    <property type="entry name" value="Aminoacid_DH-like_N_sf"/>
</dbReference>
<dbReference type="GO" id="GO:0009073">
    <property type="term" value="P:aromatic amino acid family biosynthetic process"/>
    <property type="evidence" value="ECO:0007669"/>
    <property type="project" value="UniProtKB-KW"/>
</dbReference>
<dbReference type="GO" id="GO:0050661">
    <property type="term" value="F:NADP binding"/>
    <property type="evidence" value="ECO:0007669"/>
    <property type="project" value="TreeGrafter"/>
</dbReference>
<dbReference type="InterPro" id="IPR041121">
    <property type="entry name" value="SDH_C"/>
</dbReference>
<dbReference type="RefSeq" id="WP_101250522.1">
    <property type="nucleotide sequence ID" value="NZ_PIUM01000009.1"/>
</dbReference>
<dbReference type="OrthoDB" id="9792692at2"/>
<dbReference type="Gene3D" id="3.40.50.720">
    <property type="entry name" value="NAD(P)-binding Rossmann-like Domain"/>
    <property type="match status" value="1"/>
</dbReference>
<name>A0A2N3PWH8_9PROT</name>
<evidence type="ECO:0000256" key="3">
    <source>
        <dbReference type="ARBA" id="ARBA00023141"/>
    </source>
</evidence>
<dbReference type="NCBIfam" id="NF001319">
    <property type="entry name" value="PRK00258.3-3"/>
    <property type="match status" value="1"/>
</dbReference>
<evidence type="ECO:0000256" key="1">
    <source>
        <dbReference type="ARBA" id="ARBA00004871"/>
    </source>
</evidence>
<feature type="domain" description="Shikimate dehydrogenase substrate binding N-terminal" evidence="4">
    <location>
        <begin position="34"/>
        <end position="121"/>
    </location>
</feature>
<feature type="domain" description="SDH C-terminal" evidence="5">
    <location>
        <begin position="277"/>
        <end position="302"/>
    </location>
</feature>
<gene>
    <name evidence="6" type="ORF">CWS72_10375</name>
</gene>
<dbReference type="AlphaFoldDB" id="A0A2N3PWH8"/>
<evidence type="ECO:0000256" key="2">
    <source>
        <dbReference type="ARBA" id="ARBA00023002"/>
    </source>
</evidence>
<evidence type="ECO:0000259" key="4">
    <source>
        <dbReference type="Pfam" id="PF08501"/>
    </source>
</evidence>
<dbReference type="GO" id="GO:0019632">
    <property type="term" value="P:shikimate metabolic process"/>
    <property type="evidence" value="ECO:0007669"/>
    <property type="project" value="TreeGrafter"/>
</dbReference>
<keyword evidence="3" id="KW-0057">Aromatic amino acid biosynthesis</keyword>
<dbReference type="Pfam" id="PF08501">
    <property type="entry name" value="Shikimate_dh_N"/>
    <property type="match status" value="1"/>
</dbReference>
<dbReference type="PANTHER" id="PTHR21089">
    <property type="entry name" value="SHIKIMATE DEHYDROGENASE"/>
    <property type="match status" value="1"/>
</dbReference>
<evidence type="ECO:0000259" key="5">
    <source>
        <dbReference type="Pfam" id="PF18317"/>
    </source>
</evidence>
<dbReference type="InterPro" id="IPR022893">
    <property type="entry name" value="Shikimate_DH_fam"/>
</dbReference>